<dbReference type="Gene3D" id="3.40.190.10">
    <property type="entry name" value="Periplasmic binding protein-like II"/>
    <property type="match status" value="2"/>
</dbReference>
<dbReference type="InterPro" id="IPR005119">
    <property type="entry name" value="LysR_subst-bd"/>
</dbReference>
<dbReference type="InterPro" id="IPR036388">
    <property type="entry name" value="WH-like_DNA-bd_sf"/>
</dbReference>
<feature type="domain" description="HTH lysR-type" evidence="5">
    <location>
        <begin position="12"/>
        <end position="69"/>
    </location>
</feature>
<dbReference type="Proteomes" id="UP000494170">
    <property type="component" value="Unassembled WGS sequence"/>
</dbReference>
<dbReference type="InterPro" id="IPR050389">
    <property type="entry name" value="LysR-type_TF"/>
</dbReference>
<dbReference type="GO" id="GO:0003677">
    <property type="term" value="F:DNA binding"/>
    <property type="evidence" value="ECO:0007669"/>
    <property type="project" value="UniProtKB-KW"/>
</dbReference>
<accession>A0A6P2N0Q0</accession>
<dbReference type="PRINTS" id="PR00039">
    <property type="entry name" value="HTHLYSR"/>
</dbReference>
<dbReference type="PANTHER" id="PTHR30118:SF15">
    <property type="entry name" value="TRANSCRIPTIONAL REGULATORY PROTEIN"/>
    <property type="match status" value="1"/>
</dbReference>
<proteinExistence type="inferred from homology"/>
<evidence type="ECO:0000313" key="7">
    <source>
        <dbReference type="Proteomes" id="UP000494170"/>
    </source>
</evidence>
<dbReference type="SUPFAM" id="SSF46785">
    <property type="entry name" value="Winged helix' DNA-binding domain"/>
    <property type="match status" value="1"/>
</dbReference>
<organism evidence="6 7">
    <name type="scientific">Burkholderia lata (strain ATCC 17760 / DSM 23089 / LMG 22485 / NCIMB 9086 / R18194 / 383)</name>
    <dbReference type="NCBI Taxonomy" id="482957"/>
    <lineage>
        <taxon>Bacteria</taxon>
        <taxon>Pseudomonadati</taxon>
        <taxon>Pseudomonadota</taxon>
        <taxon>Betaproteobacteria</taxon>
        <taxon>Burkholderiales</taxon>
        <taxon>Burkholderiaceae</taxon>
        <taxon>Burkholderia</taxon>
        <taxon>Burkholderia cepacia complex</taxon>
    </lineage>
</organism>
<dbReference type="InterPro" id="IPR000847">
    <property type="entry name" value="LysR_HTH_N"/>
</dbReference>
<evidence type="ECO:0000256" key="2">
    <source>
        <dbReference type="ARBA" id="ARBA00023015"/>
    </source>
</evidence>
<dbReference type="AlphaFoldDB" id="A0A6P2N0Q0"/>
<gene>
    <name evidence="6" type="ORF">BLA6863_04027</name>
</gene>
<protein>
    <submittedName>
        <fullName evidence="6">LysR family transcriptional regulator</fullName>
    </submittedName>
</protein>
<evidence type="ECO:0000256" key="4">
    <source>
        <dbReference type="ARBA" id="ARBA00023163"/>
    </source>
</evidence>
<evidence type="ECO:0000313" key="6">
    <source>
        <dbReference type="EMBL" id="VWB84747.1"/>
    </source>
</evidence>
<dbReference type="Pfam" id="PF00126">
    <property type="entry name" value="HTH_1"/>
    <property type="match status" value="1"/>
</dbReference>
<keyword evidence="2" id="KW-0805">Transcription regulation</keyword>
<evidence type="ECO:0000256" key="3">
    <source>
        <dbReference type="ARBA" id="ARBA00023125"/>
    </source>
</evidence>
<keyword evidence="3" id="KW-0238">DNA-binding</keyword>
<keyword evidence="4" id="KW-0804">Transcription</keyword>
<evidence type="ECO:0000256" key="1">
    <source>
        <dbReference type="ARBA" id="ARBA00009437"/>
    </source>
</evidence>
<comment type="similarity">
    <text evidence="1">Belongs to the LysR transcriptional regulatory family.</text>
</comment>
<dbReference type="RefSeq" id="WP_174942182.1">
    <property type="nucleotide sequence ID" value="NZ_CABVPY010000024.1"/>
</dbReference>
<dbReference type="GO" id="GO:0003700">
    <property type="term" value="F:DNA-binding transcription factor activity"/>
    <property type="evidence" value="ECO:0007669"/>
    <property type="project" value="InterPro"/>
</dbReference>
<evidence type="ECO:0000259" key="5">
    <source>
        <dbReference type="PROSITE" id="PS50931"/>
    </source>
</evidence>
<dbReference type="SUPFAM" id="SSF53850">
    <property type="entry name" value="Periplasmic binding protein-like II"/>
    <property type="match status" value="1"/>
</dbReference>
<dbReference type="Pfam" id="PF03466">
    <property type="entry name" value="LysR_substrate"/>
    <property type="match status" value="1"/>
</dbReference>
<dbReference type="Gene3D" id="1.10.10.10">
    <property type="entry name" value="Winged helix-like DNA-binding domain superfamily/Winged helix DNA-binding domain"/>
    <property type="match status" value="1"/>
</dbReference>
<dbReference type="PROSITE" id="PS50931">
    <property type="entry name" value="HTH_LYSR"/>
    <property type="match status" value="1"/>
</dbReference>
<name>A0A6P2N0Q0_BURL3</name>
<dbReference type="InterPro" id="IPR036390">
    <property type="entry name" value="WH_DNA-bd_sf"/>
</dbReference>
<dbReference type="EMBL" id="CABVPY010000024">
    <property type="protein sequence ID" value="VWB84747.1"/>
    <property type="molecule type" value="Genomic_DNA"/>
</dbReference>
<dbReference type="CDD" id="cd08464">
    <property type="entry name" value="PBP2_DntR_like_2"/>
    <property type="match status" value="1"/>
</dbReference>
<reference evidence="6 7" key="1">
    <citation type="submission" date="2019-09" db="EMBL/GenBank/DDBJ databases">
        <authorList>
            <person name="Depoorter E."/>
        </authorList>
    </citation>
    <scope>NUCLEOTIDE SEQUENCE [LARGE SCALE GENOMIC DNA]</scope>
    <source>
        <strain evidence="6">LMG 6863</strain>
    </source>
</reference>
<dbReference type="PANTHER" id="PTHR30118">
    <property type="entry name" value="HTH-TYPE TRANSCRIPTIONAL REGULATOR LEUO-RELATED"/>
    <property type="match status" value="1"/>
</dbReference>
<sequence length="310" mass="35173">METIDHFDLRSFDMNLLIAFDALMQERSVTRAAAKLRIQQPAMSHSLSTLRLLLRDELFIRVGRTLQPTPRALSLQHPVRSSLLQLQEALKTEESFDPSNARRDFRVAMTNGIESLLLPDIVARFRTDAQGMTLLARSVDPQDMPDMLDRGELNLAIGCYESTHPWIRRHELFNETLTCCFNPNLLPIKTPIDEQTYIETPHVVVSMRNTILGCLEDALRDARVELNIVSAGPNFLAVLMMAADTPVLTTLPSRIAHRYVDRFGLSTCPVPISFSANPVAMVWHAREDREPGSEWLRQLVRELCPFERAA</sequence>